<proteinExistence type="predicted"/>
<sequence length="264" mass="29600">MKRLLLILLFGAVLLALGTMVFLPVSEMPEQVDRPIGDEPIVTEPPYREDSREYQMAPDRPPEMRDQIPTLPRAGTSVQPHKPLPELDQYKVELGADEVLSMPGEPGRMQVWIGAMDVEPARPPGMIFETDTLPAVGQTAKITPQAPAFDVFPSESICLLIHPSGSSKQFHLTPREPGTFRVGAEVYLYNSQDCTGAPVPKAVTHLQVTVKVDRARQVRSHAHQIWLVTWEAFLDFWGALLVIFFGVLLVLFRKRLRGLFRLDD</sequence>
<protein>
    <submittedName>
        <fullName evidence="3">Uncharacterized protein</fullName>
    </submittedName>
</protein>
<evidence type="ECO:0000256" key="1">
    <source>
        <dbReference type="SAM" id="MobiDB-lite"/>
    </source>
</evidence>
<keyword evidence="2" id="KW-0812">Transmembrane</keyword>
<comment type="caution">
    <text evidence="3">The sequence shown here is derived from an EMBL/GenBank/DDBJ whole genome shotgun (WGS) entry which is preliminary data.</text>
</comment>
<name>A0A1V3NN12_9GAMM</name>
<feature type="transmembrane region" description="Helical" evidence="2">
    <location>
        <begin position="225"/>
        <end position="252"/>
    </location>
</feature>
<dbReference type="RefSeq" id="WP_077278054.1">
    <property type="nucleotide sequence ID" value="NZ_MVBK01000028.1"/>
</dbReference>
<accession>A0A1V3NN12</accession>
<feature type="region of interest" description="Disordered" evidence="1">
    <location>
        <begin position="35"/>
        <end position="63"/>
    </location>
</feature>
<reference evidence="3 4" key="1">
    <citation type="submission" date="2017-02" db="EMBL/GenBank/DDBJ databases">
        <title>Genomic diversity within the haloalkaliphilic genus Thioalkalivibrio.</title>
        <authorList>
            <person name="Ahn A.-C."/>
            <person name="Meier-Kolthoff J."/>
            <person name="Overmars L."/>
            <person name="Richter M."/>
            <person name="Woyke T."/>
            <person name="Sorokin D.Y."/>
            <person name="Muyzer G."/>
        </authorList>
    </citation>
    <scope>NUCLEOTIDE SEQUENCE [LARGE SCALE GENOMIC DNA]</scope>
    <source>
        <strain evidence="3 4">ALJD</strain>
    </source>
</reference>
<dbReference type="EMBL" id="MVBK01000028">
    <property type="protein sequence ID" value="OOG26440.1"/>
    <property type="molecule type" value="Genomic_DNA"/>
</dbReference>
<evidence type="ECO:0000256" key="2">
    <source>
        <dbReference type="SAM" id="Phobius"/>
    </source>
</evidence>
<dbReference type="AlphaFoldDB" id="A0A1V3NN12"/>
<keyword evidence="4" id="KW-1185">Reference proteome</keyword>
<dbReference type="Proteomes" id="UP000189462">
    <property type="component" value="Unassembled WGS sequence"/>
</dbReference>
<gene>
    <name evidence="3" type="ORF">B1C78_05085</name>
</gene>
<organism evidence="3 4">
    <name type="scientific">Thioalkalivibrio denitrificans</name>
    <dbReference type="NCBI Taxonomy" id="108003"/>
    <lineage>
        <taxon>Bacteria</taxon>
        <taxon>Pseudomonadati</taxon>
        <taxon>Pseudomonadota</taxon>
        <taxon>Gammaproteobacteria</taxon>
        <taxon>Chromatiales</taxon>
        <taxon>Ectothiorhodospiraceae</taxon>
        <taxon>Thioalkalivibrio</taxon>
    </lineage>
</organism>
<keyword evidence="2" id="KW-1133">Transmembrane helix</keyword>
<evidence type="ECO:0000313" key="4">
    <source>
        <dbReference type="Proteomes" id="UP000189462"/>
    </source>
</evidence>
<keyword evidence="2" id="KW-0472">Membrane</keyword>
<evidence type="ECO:0000313" key="3">
    <source>
        <dbReference type="EMBL" id="OOG26440.1"/>
    </source>
</evidence>
<dbReference type="OrthoDB" id="7065704at2"/>